<dbReference type="OrthoDB" id="424854at2"/>
<evidence type="ECO:0000313" key="1">
    <source>
        <dbReference type="EMBL" id="ATB34479.1"/>
    </source>
</evidence>
<accession>A0A250IRV7</accession>
<evidence type="ECO:0000313" key="2">
    <source>
        <dbReference type="Proteomes" id="UP000217289"/>
    </source>
</evidence>
<dbReference type="RefSeq" id="WP_095982371.1">
    <property type="nucleotide sequence ID" value="NZ_CP022163.1"/>
</dbReference>
<reference evidence="1 2" key="1">
    <citation type="submission" date="2017-06" db="EMBL/GenBank/DDBJ databases">
        <authorList>
            <person name="Kim H.J."/>
            <person name="Triplett B.A."/>
        </authorList>
    </citation>
    <scope>NUCLEOTIDE SEQUENCE [LARGE SCALE GENOMIC DNA]</scope>
    <source>
        <strain evidence="1 2">DSM 14713</strain>
    </source>
</reference>
<dbReference type="AlphaFoldDB" id="A0A250IRV7"/>
<organism evidence="1 2">
    <name type="scientific">Melittangium boletus DSM 14713</name>
    <dbReference type="NCBI Taxonomy" id="1294270"/>
    <lineage>
        <taxon>Bacteria</taxon>
        <taxon>Pseudomonadati</taxon>
        <taxon>Myxococcota</taxon>
        <taxon>Myxococcia</taxon>
        <taxon>Myxococcales</taxon>
        <taxon>Cystobacterineae</taxon>
        <taxon>Archangiaceae</taxon>
        <taxon>Melittangium</taxon>
    </lineage>
</organism>
<dbReference type="EMBL" id="CP022163">
    <property type="protein sequence ID" value="ATB34479.1"/>
    <property type="molecule type" value="Genomic_DNA"/>
</dbReference>
<gene>
    <name evidence="1" type="ORF">MEBOL_007982</name>
</gene>
<evidence type="ECO:0008006" key="3">
    <source>
        <dbReference type="Google" id="ProtNLM"/>
    </source>
</evidence>
<dbReference type="Proteomes" id="UP000217289">
    <property type="component" value="Chromosome"/>
</dbReference>
<protein>
    <recommendedName>
        <fullName evidence="3">TIGR02588 family protein</fullName>
    </recommendedName>
</protein>
<proteinExistence type="predicted"/>
<keyword evidence="2" id="KW-1185">Reference proteome</keyword>
<name>A0A250IRV7_9BACT</name>
<sequence>MKANRNWLEGVVFLLSCVLVALVLGYVAVDAWTAGDAPPDLVITLGGASQGADGWRVPVKVLNRGDIVAEQVRVGVVLRDGERVLEQAEFFLPYVPRQSEREGWVTFRHEPSRHQLDARALGYAKP</sequence>
<dbReference type="KEGG" id="mbd:MEBOL_007982"/>